<keyword evidence="2" id="KW-1185">Reference proteome</keyword>
<dbReference type="RefSeq" id="WP_104510164.1">
    <property type="nucleotide sequence ID" value="NZ_JACIGC010000012.1"/>
</dbReference>
<proteinExistence type="predicted"/>
<organism evidence="1 2">
    <name type="scientific">Rhodoblastus sphagnicola</name>
    <dbReference type="NCBI Taxonomy" id="333368"/>
    <lineage>
        <taxon>Bacteria</taxon>
        <taxon>Pseudomonadati</taxon>
        <taxon>Pseudomonadota</taxon>
        <taxon>Alphaproteobacteria</taxon>
        <taxon>Hyphomicrobiales</taxon>
        <taxon>Rhodoblastaceae</taxon>
        <taxon>Rhodoblastus</taxon>
    </lineage>
</organism>
<protein>
    <submittedName>
        <fullName evidence="1">Uncharacterized protein</fullName>
    </submittedName>
</protein>
<dbReference type="AlphaFoldDB" id="A0A2S6MXA9"/>
<dbReference type="Proteomes" id="UP000239089">
    <property type="component" value="Unassembled WGS sequence"/>
</dbReference>
<evidence type="ECO:0000313" key="2">
    <source>
        <dbReference type="Proteomes" id="UP000239089"/>
    </source>
</evidence>
<evidence type="ECO:0000313" key="1">
    <source>
        <dbReference type="EMBL" id="PPQ26988.1"/>
    </source>
</evidence>
<comment type="caution">
    <text evidence="1">The sequence shown here is derived from an EMBL/GenBank/DDBJ whole genome shotgun (WGS) entry which is preliminary data.</text>
</comment>
<gene>
    <name evidence="1" type="ORF">CCR94_21460</name>
</gene>
<name>A0A2S6MXA9_9HYPH</name>
<sequence>MTPGHNLSKAMLSYPHRFAKGSGAKAVTISLVGSTPLNAEIRDSTSFQKDEVLIQGRGVKAAMTLKF</sequence>
<accession>A0A2S6MXA9</accession>
<dbReference type="EMBL" id="NHSJ01000129">
    <property type="protein sequence ID" value="PPQ26988.1"/>
    <property type="molecule type" value="Genomic_DNA"/>
</dbReference>
<reference evidence="1 2" key="1">
    <citation type="journal article" date="2018" name="Arch. Microbiol.">
        <title>New insights into the metabolic potential of the phototrophic purple bacterium Rhodopila globiformis DSM 161(T) from its draft genome sequence and evidence for a vanadium-dependent nitrogenase.</title>
        <authorList>
            <person name="Imhoff J.F."/>
            <person name="Rahn T."/>
            <person name="Kunzel S."/>
            <person name="Neulinger S.C."/>
        </authorList>
    </citation>
    <scope>NUCLEOTIDE SEQUENCE [LARGE SCALE GENOMIC DNA]</scope>
    <source>
        <strain evidence="1 2">DSM 16996</strain>
    </source>
</reference>